<keyword evidence="10" id="KW-0539">Nucleus</keyword>
<dbReference type="PANTHER" id="PTHR23234">
    <property type="entry name" value="ZNF44 PROTEIN"/>
    <property type="match status" value="1"/>
</dbReference>
<dbReference type="Proteomes" id="UP001162162">
    <property type="component" value="Unassembled WGS sequence"/>
</dbReference>
<feature type="binding site" evidence="12">
    <location>
        <position position="22"/>
    </location>
    <ligand>
        <name>Zn(2+)</name>
        <dbReference type="ChEBI" id="CHEBI:29105"/>
    </ligand>
</feature>
<keyword evidence="16" id="KW-1185">Reference proteome</keyword>
<dbReference type="Pfam" id="PF07776">
    <property type="entry name" value="zf-AD"/>
    <property type="match status" value="1"/>
</dbReference>
<keyword evidence="4" id="KW-0677">Repeat</keyword>
<evidence type="ECO:0000313" key="15">
    <source>
        <dbReference type="EMBL" id="KAJ8942097.1"/>
    </source>
</evidence>
<name>A0AAV8XV01_9CUCU</name>
<dbReference type="PANTHER" id="PTHR23234:SF10">
    <property type="entry name" value="RIKEN CDNA 6720489N17 GENE-RELATED"/>
    <property type="match status" value="1"/>
</dbReference>
<evidence type="ECO:0000256" key="12">
    <source>
        <dbReference type="PROSITE-ProRule" id="PRU01263"/>
    </source>
</evidence>
<dbReference type="FunFam" id="3.30.160.60:FF:000322">
    <property type="entry name" value="GDNF-inducible zinc finger protein 1"/>
    <property type="match status" value="1"/>
</dbReference>
<dbReference type="EMBL" id="JAPWTK010000343">
    <property type="protein sequence ID" value="KAJ8942097.1"/>
    <property type="molecule type" value="Genomic_DNA"/>
</dbReference>
<feature type="domain" description="C2H2-type" evidence="13">
    <location>
        <begin position="508"/>
        <end position="533"/>
    </location>
</feature>
<dbReference type="PROSITE" id="PS50157">
    <property type="entry name" value="ZINC_FINGER_C2H2_2"/>
    <property type="match status" value="11"/>
</dbReference>
<feature type="domain" description="ZAD" evidence="14">
    <location>
        <begin position="20"/>
        <end position="92"/>
    </location>
</feature>
<evidence type="ECO:0000313" key="16">
    <source>
        <dbReference type="Proteomes" id="UP001162162"/>
    </source>
</evidence>
<proteinExistence type="inferred from homology"/>
<feature type="domain" description="C2H2-type" evidence="13">
    <location>
        <begin position="480"/>
        <end position="507"/>
    </location>
</feature>
<dbReference type="SUPFAM" id="SSF57716">
    <property type="entry name" value="Glucocorticoid receptor-like (DNA-binding domain)"/>
    <property type="match status" value="1"/>
</dbReference>
<dbReference type="FunFam" id="3.30.160.60:FF:000557">
    <property type="entry name" value="zinc finger and SCAN domain-containing protein 29"/>
    <property type="match status" value="1"/>
</dbReference>
<dbReference type="GO" id="GO:0003690">
    <property type="term" value="F:double-stranded DNA binding"/>
    <property type="evidence" value="ECO:0007669"/>
    <property type="project" value="UniProtKB-ARBA"/>
</dbReference>
<dbReference type="SUPFAM" id="SSF57667">
    <property type="entry name" value="beta-beta-alpha zinc fingers"/>
    <property type="match status" value="7"/>
</dbReference>
<evidence type="ECO:0000256" key="4">
    <source>
        <dbReference type="ARBA" id="ARBA00022737"/>
    </source>
</evidence>
<dbReference type="AlphaFoldDB" id="A0AAV8XV01"/>
<dbReference type="Gene3D" id="3.30.160.60">
    <property type="entry name" value="Classic Zinc Finger"/>
    <property type="match status" value="10"/>
</dbReference>
<dbReference type="InterPro" id="IPR012934">
    <property type="entry name" value="Znf_AD"/>
</dbReference>
<dbReference type="PROSITE" id="PS00028">
    <property type="entry name" value="ZINC_FINGER_C2H2_1"/>
    <property type="match status" value="9"/>
</dbReference>
<evidence type="ECO:0000256" key="1">
    <source>
        <dbReference type="ARBA" id="ARBA00004123"/>
    </source>
</evidence>
<dbReference type="SMART" id="SM00868">
    <property type="entry name" value="zf-AD"/>
    <property type="match status" value="1"/>
</dbReference>
<feature type="domain" description="C2H2-type" evidence="13">
    <location>
        <begin position="250"/>
        <end position="277"/>
    </location>
</feature>
<evidence type="ECO:0000256" key="6">
    <source>
        <dbReference type="ARBA" id="ARBA00022833"/>
    </source>
</evidence>
<evidence type="ECO:0000256" key="10">
    <source>
        <dbReference type="ARBA" id="ARBA00023242"/>
    </source>
</evidence>
<comment type="caution">
    <text evidence="15">The sequence shown here is derived from an EMBL/GenBank/DDBJ whole genome shotgun (WGS) entry which is preliminary data.</text>
</comment>
<dbReference type="FunFam" id="3.30.160.60:FF:001370">
    <property type="entry name" value="Zinc finger protein"/>
    <property type="match status" value="1"/>
</dbReference>
<dbReference type="FunFam" id="3.30.160.60:FF:000512">
    <property type="entry name" value="zinc finger protein 197 isoform X1"/>
    <property type="match status" value="1"/>
</dbReference>
<dbReference type="FunFam" id="3.30.160.60:FF:002343">
    <property type="entry name" value="Zinc finger protein 33A"/>
    <property type="match status" value="1"/>
</dbReference>
<keyword evidence="5 11" id="KW-0863">Zinc-finger</keyword>
<dbReference type="InterPro" id="IPR050758">
    <property type="entry name" value="Znf_C2H2-type"/>
</dbReference>
<evidence type="ECO:0000256" key="11">
    <source>
        <dbReference type="PROSITE-ProRule" id="PRU00042"/>
    </source>
</evidence>
<evidence type="ECO:0000259" key="14">
    <source>
        <dbReference type="PROSITE" id="PS51915"/>
    </source>
</evidence>
<evidence type="ECO:0000256" key="5">
    <source>
        <dbReference type="ARBA" id="ARBA00022771"/>
    </source>
</evidence>
<evidence type="ECO:0000256" key="7">
    <source>
        <dbReference type="ARBA" id="ARBA00023015"/>
    </source>
</evidence>
<comment type="similarity">
    <text evidence="2">Belongs to the krueppel C2H2-type zinc-finger protein family.</text>
</comment>
<feature type="domain" description="C2H2-type" evidence="13">
    <location>
        <begin position="368"/>
        <end position="395"/>
    </location>
</feature>
<keyword evidence="3 12" id="KW-0479">Metal-binding</keyword>
<reference evidence="15" key="1">
    <citation type="journal article" date="2023" name="Insect Mol. Biol.">
        <title>Genome sequencing provides insights into the evolution of gene families encoding plant cell wall-degrading enzymes in longhorned beetles.</title>
        <authorList>
            <person name="Shin N.R."/>
            <person name="Okamura Y."/>
            <person name="Kirsch R."/>
            <person name="Pauchet Y."/>
        </authorList>
    </citation>
    <scope>NUCLEOTIDE SEQUENCE</scope>
    <source>
        <strain evidence="15">AMC_N1</strain>
    </source>
</reference>
<comment type="subcellular location">
    <subcellularLocation>
        <location evidence="1">Nucleus</location>
    </subcellularLocation>
</comment>
<feature type="domain" description="C2H2-type" evidence="13">
    <location>
        <begin position="396"/>
        <end position="423"/>
    </location>
</feature>
<gene>
    <name evidence="15" type="ORF">NQ318_013386</name>
</gene>
<feature type="binding site" evidence="12">
    <location>
        <position position="68"/>
    </location>
    <ligand>
        <name>Zn(2+)</name>
        <dbReference type="ChEBI" id="CHEBI:29105"/>
    </ligand>
</feature>
<keyword evidence="7" id="KW-0805">Transcription regulation</keyword>
<feature type="domain" description="C2H2-type" evidence="13">
    <location>
        <begin position="340"/>
        <end position="367"/>
    </location>
</feature>
<protein>
    <submittedName>
        <fullName evidence="15">Uncharacterized protein</fullName>
    </submittedName>
</protein>
<feature type="domain" description="C2H2-type" evidence="13">
    <location>
        <begin position="196"/>
        <end position="218"/>
    </location>
</feature>
<feature type="domain" description="C2H2-type" evidence="13">
    <location>
        <begin position="452"/>
        <end position="479"/>
    </location>
</feature>
<dbReference type="InterPro" id="IPR036236">
    <property type="entry name" value="Znf_C2H2_sf"/>
</dbReference>
<dbReference type="PROSITE" id="PS51915">
    <property type="entry name" value="ZAD"/>
    <property type="match status" value="1"/>
</dbReference>
<evidence type="ECO:0000259" key="13">
    <source>
        <dbReference type="PROSITE" id="PS50157"/>
    </source>
</evidence>
<dbReference type="GO" id="GO:0005634">
    <property type="term" value="C:nucleus"/>
    <property type="evidence" value="ECO:0007669"/>
    <property type="project" value="UniProtKB-SubCell"/>
</dbReference>
<dbReference type="FunFam" id="3.30.160.60:FF:000450">
    <property type="entry name" value="PR domain zinc finger protein 14"/>
    <property type="match status" value="1"/>
</dbReference>
<evidence type="ECO:0000256" key="8">
    <source>
        <dbReference type="ARBA" id="ARBA00023125"/>
    </source>
</evidence>
<accession>A0AAV8XV01</accession>
<keyword evidence="6 12" id="KW-0862">Zinc</keyword>
<dbReference type="GO" id="GO:0008270">
    <property type="term" value="F:zinc ion binding"/>
    <property type="evidence" value="ECO:0007669"/>
    <property type="project" value="UniProtKB-UniRule"/>
</dbReference>
<keyword evidence="9" id="KW-0804">Transcription</keyword>
<feature type="binding site" evidence="12">
    <location>
        <position position="25"/>
    </location>
    <ligand>
        <name>Zn(2+)</name>
        <dbReference type="ChEBI" id="CHEBI:29105"/>
    </ligand>
</feature>
<feature type="domain" description="C2H2-type" evidence="13">
    <location>
        <begin position="424"/>
        <end position="451"/>
    </location>
</feature>
<evidence type="ECO:0000256" key="3">
    <source>
        <dbReference type="ARBA" id="ARBA00022723"/>
    </source>
</evidence>
<sequence length="533" mass="60769">MLPCFENMAENVKILAGLDRLCRTCLSEKNVEELRCLFDNSLEAQLAEVTAVKIERNDGLPSHICNDCYFTLNIAVNFKDQCQKSESELRSALCPRQTLIYKSIALLGNSSDELQIQNYEELDTSLSLLKTSAIDDNITVDTNIPDSFENVYCSDVDIDSIISEKSNSESSVEATRETVQEVVNNTVPQQIVNSTIKCTECDRTFRHEAALKSHMVKHGHKLKCEACGEEFLIVKELRDHIKLHEDYKPYVCKICNKAFSLTSSLVKHMRIHGGEKKAFVYNLWKEVLRAKSSQRKFLHIIHIRTHTGEKPILCKTCGKRFSDPHGLTTHNKIHTGERKHECNFCGKRFAHSFVLKAHKRTHTGERPYKCNTCEASFATSSYLTIHIRTHTQERPYKCEVCPKRFVSKCALAAHNKIHTGEKKFQCNVCGKRTTRSADLQIHMRSHTGEKPYICDQCPKRYHTSSNLATHKRTHLGIKDHICTICHKAFGDPRTLKCHYRIHTGERPYGCNSCGKCYTQAGQLAAHRKTHKAN</sequence>
<dbReference type="SMART" id="SM00355">
    <property type="entry name" value="ZnF_C2H2"/>
    <property type="match status" value="11"/>
</dbReference>
<evidence type="ECO:0000256" key="2">
    <source>
        <dbReference type="ARBA" id="ARBA00006991"/>
    </source>
</evidence>
<feature type="binding site" evidence="12">
    <location>
        <position position="65"/>
    </location>
    <ligand>
        <name>Zn(2+)</name>
        <dbReference type="ChEBI" id="CHEBI:29105"/>
    </ligand>
</feature>
<dbReference type="Gene3D" id="3.40.1800.20">
    <property type="match status" value="1"/>
</dbReference>
<organism evidence="15 16">
    <name type="scientific">Aromia moschata</name>
    <dbReference type="NCBI Taxonomy" id="1265417"/>
    <lineage>
        <taxon>Eukaryota</taxon>
        <taxon>Metazoa</taxon>
        <taxon>Ecdysozoa</taxon>
        <taxon>Arthropoda</taxon>
        <taxon>Hexapoda</taxon>
        <taxon>Insecta</taxon>
        <taxon>Pterygota</taxon>
        <taxon>Neoptera</taxon>
        <taxon>Endopterygota</taxon>
        <taxon>Coleoptera</taxon>
        <taxon>Polyphaga</taxon>
        <taxon>Cucujiformia</taxon>
        <taxon>Chrysomeloidea</taxon>
        <taxon>Cerambycidae</taxon>
        <taxon>Cerambycinae</taxon>
        <taxon>Callichromatini</taxon>
        <taxon>Aromia</taxon>
    </lineage>
</organism>
<dbReference type="FunFam" id="3.30.160.60:FF:000188">
    <property type="entry name" value="Zinc finger protein 787"/>
    <property type="match status" value="2"/>
</dbReference>
<evidence type="ECO:0000256" key="9">
    <source>
        <dbReference type="ARBA" id="ARBA00023163"/>
    </source>
</evidence>
<dbReference type="Pfam" id="PF00096">
    <property type="entry name" value="zf-C2H2"/>
    <property type="match status" value="9"/>
</dbReference>
<keyword evidence="8" id="KW-0238">DNA-binding</keyword>
<feature type="domain" description="C2H2-type" evidence="13">
    <location>
        <begin position="222"/>
        <end position="249"/>
    </location>
</feature>
<feature type="domain" description="C2H2-type" evidence="13">
    <location>
        <begin position="312"/>
        <end position="339"/>
    </location>
</feature>
<dbReference type="InterPro" id="IPR013087">
    <property type="entry name" value="Znf_C2H2_type"/>
</dbReference>
<dbReference type="GO" id="GO:0006355">
    <property type="term" value="P:regulation of DNA-templated transcription"/>
    <property type="evidence" value="ECO:0007669"/>
    <property type="project" value="UniProtKB-ARBA"/>
</dbReference>